<reference evidence="7" key="1">
    <citation type="submission" date="2015-07" db="EMBL/GenBank/DDBJ databases">
        <title>MeaNS - Measles Nucleotide Surveillance Program.</title>
        <authorList>
            <person name="Tran T."/>
            <person name="Druce J."/>
        </authorList>
    </citation>
    <scope>NUCLEOTIDE SEQUENCE</scope>
    <source>
        <strain evidence="7">UCB-OBI-ISO-001</strain>
        <tissue evidence="7">Gonad</tissue>
    </source>
</reference>
<protein>
    <recommendedName>
        <fullName evidence="2">alpha-L-fucosidase</fullName>
        <ecNumber evidence="2">3.2.1.51</ecNumber>
    </recommendedName>
</protein>
<dbReference type="InterPro" id="IPR000933">
    <property type="entry name" value="Glyco_hydro_29"/>
</dbReference>
<dbReference type="PANTHER" id="PTHR10030">
    <property type="entry name" value="ALPHA-L-FUCOSIDASE"/>
    <property type="match status" value="1"/>
</dbReference>
<dbReference type="PANTHER" id="PTHR10030:SF37">
    <property type="entry name" value="ALPHA-L-FUCOSIDASE-RELATED"/>
    <property type="match status" value="1"/>
</dbReference>
<dbReference type="GO" id="GO:0016139">
    <property type="term" value="P:glycoside catabolic process"/>
    <property type="evidence" value="ECO:0007669"/>
    <property type="project" value="TreeGrafter"/>
</dbReference>
<organism evidence="7">
    <name type="scientific">Octopus bimaculoides</name>
    <name type="common">California two-spotted octopus</name>
    <dbReference type="NCBI Taxonomy" id="37653"/>
    <lineage>
        <taxon>Eukaryota</taxon>
        <taxon>Metazoa</taxon>
        <taxon>Spiralia</taxon>
        <taxon>Lophotrochozoa</taxon>
        <taxon>Mollusca</taxon>
        <taxon>Cephalopoda</taxon>
        <taxon>Coleoidea</taxon>
        <taxon>Octopodiformes</taxon>
        <taxon>Octopoda</taxon>
        <taxon>Incirrata</taxon>
        <taxon>Octopodidae</taxon>
        <taxon>Octopus</taxon>
    </lineage>
</organism>
<name>A0A0L8G9Q7_OCTBM</name>
<dbReference type="AlphaFoldDB" id="A0A0L8G9Q7"/>
<evidence type="ECO:0000256" key="1">
    <source>
        <dbReference type="ARBA" id="ARBA00007951"/>
    </source>
</evidence>
<gene>
    <name evidence="7" type="ORF">OCBIM_22037343mg</name>
</gene>
<sequence length="96" mass="11337">MRYSPDWCSLDTRPIPKWYDDAKIGIFLHWGVFSVPSYGSEWFWWNWQGTKLPAYIDFMNKNYQPDFTYADFAPMFTAEFFNPDVWANTLAASGAQ</sequence>
<dbReference type="SMART" id="SM00812">
    <property type="entry name" value="Alpha_L_fucos"/>
    <property type="match status" value="1"/>
</dbReference>
<comment type="similarity">
    <text evidence="1">Belongs to the glycosyl hydrolase 29 family.</text>
</comment>
<proteinExistence type="inferred from homology"/>
<dbReference type="GO" id="GO:0006004">
    <property type="term" value="P:fucose metabolic process"/>
    <property type="evidence" value="ECO:0007669"/>
    <property type="project" value="TreeGrafter"/>
</dbReference>
<dbReference type="InterPro" id="IPR017853">
    <property type="entry name" value="GH"/>
</dbReference>
<keyword evidence="3" id="KW-0732">Signal</keyword>
<evidence type="ECO:0000256" key="4">
    <source>
        <dbReference type="ARBA" id="ARBA00022801"/>
    </source>
</evidence>
<dbReference type="Gene3D" id="3.20.20.80">
    <property type="entry name" value="Glycosidases"/>
    <property type="match status" value="1"/>
</dbReference>
<evidence type="ECO:0000256" key="3">
    <source>
        <dbReference type="ARBA" id="ARBA00022729"/>
    </source>
</evidence>
<accession>A0A0L8G9Q7</accession>
<keyword evidence="4" id="KW-0378">Hydrolase</keyword>
<evidence type="ECO:0000313" key="7">
    <source>
        <dbReference type="EMBL" id="KOF73757.1"/>
    </source>
</evidence>
<feature type="domain" description="Glycoside hydrolase family 29 N-terminal" evidence="6">
    <location>
        <begin position="2"/>
        <end position="96"/>
    </location>
</feature>
<dbReference type="GO" id="GO:0004560">
    <property type="term" value="F:alpha-L-fucosidase activity"/>
    <property type="evidence" value="ECO:0007669"/>
    <property type="project" value="UniProtKB-EC"/>
</dbReference>
<dbReference type="EC" id="3.2.1.51" evidence="2"/>
<dbReference type="SUPFAM" id="SSF51445">
    <property type="entry name" value="(Trans)glycosidases"/>
    <property type="match status" value="1"/>
</dbReference>
<dbReference type="OrthoDB" id="6039950at2759"/>
<evidence type="ECO:0000256" key="5">
    <source>
        <dbReference type="ARBA" id="ARBA00023295"/>
    </source>
</evidence>
<keyword evidence="5" id="KW-0326">Glycosidase</keyword>
<dbReference type="EMBL" id="KQ423006">
    <property type="protein sequence ID" value="KOF73757.1"/>
    <property type="molecule type" value="Genomic_DNA"/>
</dbReference>
<dbReference type="InterPro" id="IPR057739">
    <property type="entry name" value="Glyco_hydro_29_N"/>
</dbReference>
<evidence type="ECO:0000259" key="6">
    <source>
        <dbReference type="Pfam" id="PF01120"/>
    </source>
</evidence>
<evidence type="ECO:0000256" key="2">
    <source>
        <dbReference type="ARBA" id="ARBA00012662"/>
    </source>
</evidence>
<dbReference type="Pfam" id="PF01120">
    <property type="entry name" value="Alpha_L_fucos"/>
    <property type="match status" value="1"/>
</dbReference>
<dbReference type="GO" id="GO:0005764">
    <property type="term" value="C:lysosome"/>
    <property type="evidence" value="ECO:0007669"/>
    <property type="project" value="TreeGrafter"/>
</dbReference>